<dbReference type="Gene3D" id="3.90.550.10">
    <property type="entry name" value="Spore Coat Polysaccharide Biosynthesis Protein SpsA, Chain A"/>
    <property type="match status" value="1"/>
</dbReference>
<protein>
    <recommendedName>
        <fullName evidence="4">Hexosyltransferase</fullName>
        <ecNumber evidence="4">2.4.1.-</ecNumber>
    </recommendedName>
</protein>
<dbReference type="AlphaFoldDB" id="A0A7I8KQL5"/>
<dbReference type="EC" id="2.4.1.-" evidence="4"/>
<keyword evidence="4" id="KW-0812">Transmembrane</keyword>
<dbReference type="OrthoDB" id="411524at2759"/>
<name>A0A7I8KQL5_SPIIN</name>
<dbReference type="GO" id="GO:0045489">
    <property type="term" value="P:pectin biosynthetic process"/>
    <property type="evidence" value="ECO:0007669"/>
    <property type="project" value="UniProtKB-UniPathway"/>
</dbReference>
<evidence type="ECO:0000256" key="2">
    <source>
        <dbReference type="ARBA" id="ARBA00006351"/>
    </source>
</evidence>
<dbReference type="GO" id="GO:0000139">
    <property type="term" value="C:Golgi membrane"/>
    <property type="evidence" value="ECO:0007669"/>
    <property type="project" value="UniProtKB-SubCell"/>
</dbReference>
<dbReference type="InterPro" id="IPR029993">
    <property type="entry name" value="GAUT"/>
</dbReference>
<keyword evidence="3 4" id="KW-0808">Transferase</keyword>
<gene>
    <name evidence="5" type="ORF">SI8410_07010048</name>
</gene>
<comment type="similarity">
    <text evidence="2 4">Belongs to the glycosyltransferase 8 family.</text>
</comment>
<dbReference type="PANTHER" id="PTHR32116:SF27">
    <property type="entry name" value="GALACTURONOSYLTRANSFERASE 13-RELATED"/>
    <property type="match status" value="1"/>
</dbReference>
<dbReference type="Proteomes" id="UP000663760">
    <property type="component" value="Chromosome 7"/>
</dbReference>
<keyword evidence="6" id="KW-1185">Reference proteome</keyword>
<keyword evidence="4" id="KW-0961">Cell wall biogenesis/degradation</keyword>
<evidence type="ECO:0000256" key="1">
    <source>
        <dbReference type="ARBA" id="ARBA00004877"/>
    </source>
</evidence>
<evidence type="ECO:0000256" key="4">
    <source>
        <dbReference type="RuleBase" id="RU362027"/>
    </source>
</evidence>
<keyword evidence="4" id="KW-1133">Transmembrane helix</keyword>
<reference evidence="5" key="1">
    <citation type="submission" date="2020-02" db="EMBL/GenBank/DDBJ databases">
        <authorList>
            <person name="Scholz U."/>
            <person name="Mascher M."/>
            <person name="Fiebig A."/>
        </authorList>
    </citation>
    <scope>NUCLEOTIDE SEQUENCE</scope>
</reference>
<keyword evidence="3 4" id="KW-0328">Glycosyltransferase</keyword>
<dbReference type="InterPro" id="IPR029044">
    <property type="entry name" value="Nucleotide-diphossugar_trans"/>
</dbReference>
<dbReference type="InterPro" id="IPR002495">
    <property type="entry name" value="Glyco_trans_8"/>
</dbReference>
<organism evidence="5 6">
    <name type="scientific">Spirodela intermedia</name>
    <name type="common">Intermediate duckweed</name>
    <dbReference type="NCBI Taxonomy" id="51605"/>
    <lineage>
        <taxon>Eukaryota</taxon>
        <taxon>Viridiplantae</taxon>
        <taxon>Streptophyta</taxon>
        <taxon>Embryophyta</taxon>
        <taxon>Tracheophyta</taxon>
        <taxon>Spermatophyta</taxon>
        <taxon>Magnoliopsida</taxon>
        <taxon>Liliopsida</taxon>
        <taxon>Araceae</taxon>
        <taxon>Lemnoideae</taxon>
        <taxon>Spirodela</taxon>
    </lineage>
</organism>
<dbReference type="SUPFAM" id="SSF53448">
    <property type="entry name" value="Nucleotide-diphospho-sugar transferases"/>
    <property type="match status" value="1"/>
</dbReference>
<dbReference type="Pfam" id="PF01501">
    <property type="entry name" value="Glyco_transf_8"/>
    <property type="match status" value="1"/>
</dbReference>
<accession>A0A7I8KQL5</accession>
<dbReference type="EMBL" id="LR746270">
    <property type="protein sequence ID" value="CAA7399378.1"/>
    <property type="molecule type" value="Genomic_DNA"/>
</dbReference>
<evidence type="ECO:0000256" key="3">
    <source>
        <dbReference type="ARBA" id="ARBA00022676"/>
    </source>
</evidence>
<sequence>MQIQFSPSMRTVTISSSNGFLDLMKVRVAARLVSYRNFFHAILILAFLLPFVFILTAVVTLEGVNKCSSFGCLGRRLGPKFLGRQDDSMRLVKELYEILEQVHSEEIPDNLKLPKSFPEFVLELKSMRYDANTFAITLKATIENLEREVRKSKLAEQLNKHFAAIAIPKGIHCLSLLLTDEYSSNANARKQLPPPEMLPVLSDNSYHHFILASDNILAASVVVTSAVRSSLKPEKIVFHVITDKKTYAAMHSWFALNPLSPAIVEVKSVHQFGWLTRENVPILGAIEGHHAVRDHYHGNHVLDVNTSDNPHVFSAKLQARSPKYVSILNHLRMYLPELYPNLSKVVFLDDDVVVQQDLSPLWDVDLGGKVIGAVETCKGDDGWVMSKHFNNYFNFSHPLIAQHLNPNDCAWAYGMNIFDLEAWRRTNISGTYHFWLNENLKSNLSLWKLGTLPPALIAFRGHVHSIDPSWHMLGLGYQEKTDLDRVSKAAVIHYNGQCKPWLEIGFKHLQPFWTKYVNYSNDFIRSCHILKPQWINK</sequence>
<dbReference type="PANTHER" id="PTHR32116">
    <property type="entry name" value="GALACTURONOSYLTRANSFERASE 4-RELATED"/>
    <property type="match status" value="1"/>
</dbReference>
<proteinExistence type="inferred from homology"/>
<comment type="pathway">
    <text evidence="1 4">Glycan metabolism; pectin biosynthesis.</text>
</comment>
<keyword evidence="4" id="KW-0472">Membrane</keyword>
<dbReference type="GO" id="GO:0047262">
    <property type="term" value="F:polygalacturonate 4-alpha-galacturonosyltransferase activity"/>
    <property type="evidence" value="ECO:0007669"/>
    <property type="project" value="InterPro"/>
</dbReference>
<evidence type="ECO:0000313" key="6">
    <source>
        <dbReference type="Proteomes" id="UP000663760"/>
    </source>
</evidence>
<comment type="subcellular location">
    <subcellularLocation>
        <location evidence="4">Golgi apparatus membrane</location>
        <topology evidence="4">Single-pass type II membrane protein</topology>
    </subcellularLocation>
</comment>
<keyword evidence="4" id="KW-0333">Golgi apparatus</keyword>
<feature type="transmembrane region" description="Helical" evidence="4">
    <location>
        <begin position="38"/>
        <end position="61"/>
    </location>
</feature>
<dbReference type="GO" id="GO:0071555">
    <property type="term" value="P:cell wall organization"/>
    <property type="evidence" value="ECO:0007669"/>
    <property type="project" value="UniProtKB-KW"/>
</dbReference>
<evidence type="ECO:0000313" key="5">
    <source>
        <dbReference type="EMBL" id="CAA7399378.1"/>
    </source>
</evidence>
<dbReference type="UniPathway" id="UPA00845"/>